<proteinExistence type="predicted"/>
<gene>
    <name evidence="1" type="ORF">LACBIDRAFT_300888</name>
</gene>
<sequence length="53" mass="5949">MKRRGRSREGIICRRRDETVGGRPRPFIIIGGGSQKTFIKGGRRLLSESAGDY</sequence>
<reference evidence="1 2" key="1">
    <citation type="journal article" date="2008" name="Nature">
        <title>The genome of Laccaria bicolor provides insights into mycorrhizal symbiosis.</title>
        <authorList>
            <person name="Martin F."/>
            <person name="Aerts A."/>
            <person name="Ahren D."/>
            <person name="Brun A."/>
            <person name="Danchin E.G.J."/>
            <person name="Duchaussoy F."/>
            <person name="Gibon J."/>
            <person name="Kohler A."/>
            <person name="Lindquist E."/>
            <person name="Pereda V."/>
            <person name="Salamov A."/>
            <person name="Shapiro H.J."/>
            <person name="Wuyts J."/>
            <person name="Blaudez D."/>
            <person name="Buee M."/>
            <person name="Brokstein P."/>
            <person name="Canbaeck B."/>
            <person name="Cohen D."/>
            <person name="Courty P.E."/>
            <person name="Coutinho P.M."/>
            <person name="Delaruelle C."/>
            <person name="Detter J.C."/>
            <person name="Deveau A."/>
            <person name="DiFazio S."/>
            <person name="Duplessis S."/>
            <person name="Fraissinet-Tachet L."/>
            <person name="Lucic E."/>
            <person name="Frey-Klett P."/>
            <person name="Fourrey C."/>
            <person name="Feussner I."/>
            <person name="Gay G."/>
            <person name="Grimwood J."/>
            <person name="Hoegger P.J."/>
            <person name="Jain P."/>
            <person name="Kilaru S."/>
            <person name="Labbe J."/>
            <person name="Lin Y.C."/>
            <person name="Legue V."/>
            <person name="Le Tacon F."/>
            <person name="Marmeisse R."/>
            <person name="Melayah D."/>
            <person name="Montanini B."/>
            <person name="Muratet M."/>
            <person name="Nehls U."/>
            <person name="Niculita-Hirzel H."/>
            <person name="Oudot-Le Secq M.P."/>
            <person name="Peter M."/>
            <person name="Quesneville H."/>
            <person name="Rajashekar B."/>
            <person name="Reich M."/>
            <person name="Rouhier N."/>
            <person name="Schmutz J."/>
            <person name="Yin T."/>
            <person name="Chalot M."/>
            <person name="Henrissat B."/>
            <person name="Kuees U."/>
            <person name="Lucas S."/>
            <person name="Van de Peer Y."/>
            <person name="Podila G.K."/>
            <person name="Polle A."/>
            <person name="Pukkila P.J."/>
            <person name="Richardson P.M."/>
            <person name="Rouze P."/>
            <person name="Sanders I.R."/>
            <person name="Stajich J.E."/>
            <person name="Tunlid A."/>
            <person name="Tuskan G."/>
            <person name="Grigoriev I.V."/>
        </authorList>
    </citation>
    <scope>NUCLEOTIDE SEQUENCE [LARGE SCALE GENOMIC DNA]</scope>
    <source>
        <strain evidence="2">S238N-H82 / ATCC MYA-4686</strain>
    </source>
</reference>
<dbReference type="InParanoid" id="B0CQT6"/>
<evidence type="ECO:0000313" key="2">
    <source>
        <dbReference type="Proteomes" id="UP000001194"/>
    </source>
</evidence>
<dbReference type="Proteomes" id="UP000001194">
    <property type="component" value="Unassembled WGS sequence"/>
</dbReference>
<dbReference type="EMBL" id="DS547091">
    <property type="protein sequence ID" value="EDR15695.1"/>
    <property type="molecule type" value="Genomic_DNA"/>
</dbReference>
<dbReference type="RefSeq" id="XP_001873903.1">
    <property type="nucleotide sequence ID" value="XM_001873868.1"/>
</dbReference>
<evidence type="ECO:0000313" key="1">
    <source>
        <dbReference type="EMBL" id="EDR15695.1"/>
    </source>
</evidence>
<keyword evidence="2" id="KW-1185">Reference proteome</keyword>
<dbReference type="HOGENOM" id="CLU_3069063_0_0_1"/>
<protein>
    <submittedName>
        <fullName evidence="1">Predicted protein</fullName>
    </submittedName>
</protein>
<dbReference type="AlphaFoldDB" id="B0CQT6"/>
<dbReference type="KEGG" id="lbc:LACBIDRAFT_300888"/>
<dbReference type="GeneID" id="6070006"/>
<organism evidence="2">
    <name type="scientific">Laccaria bicolor (strain S238N-H82 / ATCC MYA-4686)</name>
    <name type="common">Bicoloured deceiver</name>
    <name type="synonym">Laccaria laccata var. bicolor</name>
    <dbReference type="NCBI Taxonomy" id="486041"/>
    <lineage>
        <taxon>Eukaryota</taxon>
        <taxon>Fungi</taxon>
        <taxon>Dikarya</taxon>
        <taxon>Basidiomycota</taxon>
        <taxon>Agaricomycotina</taxon>
        <taxon>Agaricomycetes</taxon>
        <taxon>Agaricomycetidae</taxon>
        <taxon>Agaricales</taxon>
        <taxon>Agaricineae</taxon>
        <taxon>Hydnangiaceae</taxon>
        <taxon>Laccaria</taxon>
    </lineage>
</organism>
<name>B0CQT6_LACBS</name>
<accession>B0CQT6</accession>